<reference evidence="2 3" key="1">
    <citation type="submission" date="2024-01" db="EMBL/GenBank/DDBJ databases">
        <authorList>
            <consortium name="Genoscope - CEA"/>
            <person name="William W."/>
        </authorList>
    </citation>
    <scope>NUCLEOTIDE SEQUENCE [LARGE SCALE GENOMIC DNA]</scope>
    <source>
        <strain evidence="2 3">29B2s-10</strain>
    </source>
</reference>
<dbReference type="EMBL" id="OZ004254">
    <property type="protein sequence ID" value="CAK7897386.1"/>
    <property type="molecule type" value="Genomic_DNA"/>
</dbReference>
<gene>
    <name evidence="2" type="ORF">CAAN4_B09516</name>
</gene>
<feature type="domain" description="RNB" evidence="1">
    <location>
        <begin position="711"/>
        <end position="1083"/>
    </location>
</feature>
<proteinExistence type="predicted"/>
<keyword evidence="3" id="KW-1185">Reference proteome</keyword>
<dbReference type="InterPro" id="IPR012340">
    <property type="entry name" value="NA-bd_OB-fold"/>
</dbReference>
<dbReference type="InterPro" id="IPR050180">
    <property type="entry name" value="RNR_Ribonuclease"/>
</dbReference>
<evidence type="ECO:0000313" key="2">
    <source>
        <dbReference type="EMBL" id="CAK7897386.1"/>
    </source>
</evidence>
<accession>A0ABP0E818</accession>
<dbReference type="Pfam" id="PF00773">
    <property type="entry name" value="RNB"/>
    <property type="match status" value="1"/>
</dbReference>
<protein>
    <recommendedName>
        <fullName evidence="1">RNB domain-containing protein</fullName>
    </recommendedName>
</protein>
<name>A0ABP0E818_9ASCO</name>
<dbReference type="InterPro" id="IPR001900">
    <property type="entry name" value="RNase_II/R"/>
</dbReference>
<dbReference type="SUPFAM" id="SSF50249">
    <property type="entry name" value="Nucleic acid-binding proteins"/>
    <property type="match status" value="1"/>
</dbReference>
<dbReference type="SMART" id="SM00955">
    <property type="entry name" value="RNB"/>
    <property type="match status" value="1"/>
</dbReference>
<evidence type="ECO:0000313" key="3">
    <source>
        <dbReference type="Proteomes" id="UP001497600"/>
    </source>
</evidence>
<dbReference type="PANTHER" id="PTHR23355:SF9">
    <property type="entry name" value="DIS3-LIKE EXONUCLEASE 2"/>
    <property type="match status" value="1"/>
</dbReference>
<organism evidence="2 3">
    <name type="scientific">[Candida] anglica</name>
    <dbReference type="NCBI Taxonomy" id="148631"/>
    <lineage>
        <taxon>Eukaryota</taxon>
        <taxon>Fungi</taxon>
        <taxon>Dikarya</taxon>
        <taxon>Ascomycota</taxon>
        <taxon>Saccharomycotina</taxon>
        <taxon>Pichiomycetes</taxon>
        <taxon>Debaryomycetaceae</taxon>
        <taxon>Kurtzmaniella</taxon>
    </lineage>
</organism>
<dbReference type="PANTHER" id="PTHR23355">
    <property type="entry name" value="RIBONUCLEASE"/>
    <property type="match status" value="1"/>
</dbReference>
<sequence length="1223" mass="138662">MLSRRSYSVLRAIAWKRNITHYCPVRSDLVSEIRNVRDDYRRRTEGEIDLNEDNKSTSMGEQVEDPVQTISKIVSKKASINAFVDPGNREMDLSKSNEVIYNTLCDANQERKRKRIVIPQDRWMEKYVETRSVGIKDKNGNNQRATHKSVRTAMERAFANATISSASAHSSIAVGDLVALFNDSTFLYIVVETPKKLGSNHYMYINHLGEIVFGPKDMIKLRFPQAIPTTLGDVLSNLVQIETKWKDVAPIGYPDAEFSRSDFARPIDRINTPEVEVDGEEVVVKKTDSDVGDDLILANASSQLLTNSDVLTYQVTANAREVYNGPLINVSLKTTEELPGMVRKLEFLHRVLQYNERGDMIDSPVTISIFEMLDYIKMIDFKQVTEYLEGRRNIYDLHSVSREAIMKKESEIYANPEMFLYRDVRRYLYMCGSGGKHQSVVDEVIPTLGKAIPKVAAKESAHAITTFLAAILGLRQQSRLWNLNQRTSYYPPLSVTVLPLRSVGMRNDLINTLKETDEGKKFARYVIGCFNRENMKKPRYYDETVQLMKDFVAGNFTNDPQADSVMVSLIREVERLARTFKISLNSGPDPSFEYSKVRCYEILQILREPFRQGTSGWENPIKWSYSLQLPNNGVSSHSDQGEIYYNYLDTILSGQEEQIEKRSSLKDNSSEISIPKEITPILDSFDKPLVSDSGLNVPSDLYETDPLEEIREDFNEIPVYCIDSESAHEIDDGISIEEKDGEYRISVFVANPTSYIKPTSSLANIAFGRGSTTYLPEGPTMMLPGFMSKLAGLGDSTRTRTFVVRYQVEIAHIEEYLKSQNASDVDNRQAEKVILQKIQDSITKSANVTVGYASNFPQGFTYGKVNEILNDQENIKSFANGSPLGDIHATNLFKLSKVSTVLKDIRILIGDGLVIEGKNFGVNVNYVSKVNQEFKSNKGAYEIALKGEEKIFPLIKIEPNINQSSDSKSQLLVSECMISANYAASQFARINKIPVIYRSQNMNLDKQLRQEIDTIVKERHFNNESLNLEDMSNILPFLTAAKLSTKPEIHQSLGVKGYTTVTSPLRRYADMINHWMFEDYLLERKNIENGSNTITSRIDPSLLNYIGGHLQSCELVNKQVQRFSNSFWAGVFLKQYTKLVSNGKVEPIPFKVLVQSRPKLGMIRVQMIDFPDLKTHISVNSTLTEYYKEDQIPEVGSVLEGVFDFVKLDYIENEVVIEFQGVA</sequence>
<evidence type="ECO:0000259" key="1">
    <source>
        <dbReference type="SMART" id="SM00955"/>
    </source>
</evidence>
<dbReference type="Proteomes" id="UP001497600">
    <property type="component" value="Chromosome B"/>
</dbReference>